<dbReference type="CDD" id="cd06008">
    <property type="entry name" value="NF-X1-zinc-finger"/>
    <property type="match status" value="6"/>
</dbReference>
<evidence type="ECO:0000259" key="12">
    <source>
        <dbReference type="PROSITE" id="PS50089"/>
    </source>
</evidence>
<evidence type="ECO:0000256" key="2">
    <source>
        <dbReference type="ARBA" id="ARBA00007269"/>
    </source>
</evidence>
<organism evidence="15 16">
    <name type="scientific">Toxocara canis</name>
    <name type="common">Canine roundworm</name>
    <dbReference type="NCBI Taxonomy" id="6265"/>
    <lineage>
        <taxon>Eukaryota</taxon>
        <taxon>Metazoa</taxon>
        <taxon>Ecdysozoa</taxon>
        <taxon>Nematoda</taxon>
        <taxon>Chromadorea</taxon>
        <taxon>Rhabditida</taxon>
        <taxon>Spirurina</taxon>
        <taxon>Ascaridomorpha</taxon>
        <taxon>Ascaridoidea</taxon>
        <taxon>Toxocaridae</taxon>
        <taxon>Toxocara</taxon>
    </lineage>
</organism>
<evidence type="ECO:0000256" key="9">
    <source>
        <dbReference type="ARBA" id="ARBA00023242"/>
    </source>
</evidence>
<dbReference type="GO" id="GO:0000977">
    <property type="term" value="F:RNA polymerase II transcription regulatory region sequence-specific DNA binding"/>
    <property type="evidence" value="ECO:0007669"/>
    <property type="project" value="TreeGrafter"/>
</dbReference>
<dbReference type="SUPFAM" id="SSF57850">
    <property type="entry name" value="RING/U-box"/>
    <property type="match status" value="1"/>
</dbReference>
<dbReference type="InterPro" id="IPR001841">
    <property type="entry name" value="Znf_RING"/>
</dbReference>
<reference evidence="16" key="1">
    <citation type="submission" date="2016-06" db="UniProtKB">
        <authorList>
            <consortium name="WormBaseParasite"/>
        </authorList>
    </citation>
    <scope>IDENTIFICATION</scope>
</reference>
<dbReference type="GO" id="GO:0005634">
    <property type="term" value="C:nucleus"/>
    <property type="evidence" value="ECO:0007669"/>
    <property type="project" value="UniProtKB-SubCell"/>
</dbReference>
<dbReference type="SUPFAM" id="SSF82708">
    <property type="entry name" value="R3H domain"/>
    <property type="match status" value="1"/>
</dbReference>
<feature type="region of interest" description="Disordered" evidence="11">
    <location>
        <begin position="154"/>
        <end position="184"/>
    </location>
</feature>
<dbReference type="PROSITE" id="PS50089">
    <property type="entry name" value="ZF_RING_2"/>
    <property type="match status" value="1"/>
</dbReference>
<accession>A0A183UEM6</accession>
<dbReference type="GO" id="GO:0008270">
    <property type="term" value="F:zinc ion binding"/>
    <property type="evidence" value="ECO:0007669"/>
    <property type="project" value="UniProtKB-KW"/>
</dbReference>
<dbReference type="PANTHER" id="PTHR12360:SF12">
    <property type="entry name" value="TRANSCRIPTIONAL REPRESSOR NF-X1"/>
    <property type="match status" value="1"/>
</dbReference>
<dbReference type="InterPro" id="IPR000967">
    <property type="entry name" value="Znf_NFX1"/>
</dbReference>
<dbReference type="PANTHER" id="PTHR12360">
    <property type="entry name" value="NUCLEAR TRANSCRIPTION FACTOR, X-BOX BINDING 1 NFX1"/>
    <property type="match status" value="1"/>
</dbReference>
<evidence type="ECO:0000256" key="8">
    <source>
        <dbReference type="ARBA" id="ARBA00023163"/>
    </source>
</evidence>
<gene>
    <name evidence="14" type="ORF">TCNE_LOCUS6946</name>
</gene>
<dbReference type="InterPro" id="IPR034078">
    <property type="entry name" value="NFX1_fam"/>
</dbReference>
<proteinExistence type="inferred from homology"/>
<dbReference type="Pfam" id="PF01422">
    <property type="entry name" value="zf-NF-X1"/>
    <property type="match status" value="7"/>
</dbReference>
<keyword evidence="4" id="KW-0677">Repeat</keyword>
<dbReference type="Gene3D" id="3.30.1370.50">
    <property type="entry name" value="R3H-like domain"/>
    <property type="match status" value="1"/>
</dbReference>
<comment type="subcellular location">
    <subcellularLocation>
        <location evidence="1">Nucleus</location>
    </subcellularLocation>
</comment>
<dbReference type="SMART" id="SM00393">
    <property type="entry name" value="R3H"/>
    <property type="match status" value="1"/>
</dbReference>
<keyword evidence="5 10" id="KW-0863">Zinc-finger</keyword>
<keyword evidence="3" id="KW-0479">Metal-binding</keyword>
<evidence type="ECO:0000256" key="1">
    <source>
        <dbReference type="ARBA" id="ARBA00004123"/>
    </source>
</evidence>
<evidence type="ECO:0000313" key="15">
    <source>
        <dbReference type="Proteomes" id="UP000050794"/>
    </source>
</evidence>
<dbReference type="EMBL" id="UYWY01019584">
    <property type="protein sequence ID" value="VDM38267.1"/>
    <property type="molecule type" value="Genomic_DNA"/>
</dbReference>
<evidence type="ECO:0000256" key="7">
    <source>
        <dbReference type="ARBA" id="ARBA00023015"/>
    </source>
</evidence>
<keyword evidence="7" id="KW-0805">Transcription regulation</keyword>
<keyword evidence="6" id="KW-0862">Zinc</keyword>
<feature type="region of interest" description="Disordered" evidence="11">
    <location>
        <begin position="1"/>
        <end position="50"/>
    </location>
</feature>
<evidence type="ECO:0000256" key="6">
    <source>
        <dbReference type="ARBA" id="ARBA00022833"/>
    </source>
</evidence>
<evidence type="ECO:0000313" key="14">
    <source>
        <dbReference type="EMBL" id="VDM38267.1"/>
    </source>
</evidence>
<feature type="compositionally biased region" description="Basic residues" evidence="11">
    <location>
        <begin position="174"/>
        <end position="184"/>
    </location>
</feature>
<feature type="domain" description="R3H" evidence="13">
    <location>
        <begin position="956"/>
        <end position="1025"/>
    </location>
</feature>
<feature type="compositionally biased region" description="Polar residues" evidence="11">
    <location>
        <begin position="154"/>
        <end position="164"/>
    </location>
</feature>
<feature type="compositionally biased region" description="Basic and acidic residues" evidence="11">
    <location>
        <begin position="274"/>
        <end position="285"/>
    </location>
</feature>
<feature type="region of interest" description="Disordered" evidence="11">
    <location>
        <begin position="261"/>
        <end position="285"/>
    </location>
</feature>
<dbReference type="InterPro" id="IPR001374">
    <property type="entry name" value="R3H_dom"/>
</dbReference>
<dbReference type="WBParaSite" id="TCNE_0000694601-mRNA-1">
    <property type="protein sequence ID" value="TCNE_0000694601-mRNA-1"/>
    <property type="gene ID" value="TCNE_0000694601"/>
</dbReference>
<keyword evidence="9" id="KW-0539">Nucleus</keyword>
<dbReference type="SMART" id="SM00438">
    <property type="entry name" value="ZnF_NFX"/>
    <property type="match status" value="10"/>
</dbReference>
<evidence type="ECO:0000256" key="5">
    <source>
        <dbReference type="ARBA" id="ARBA00022771"/>
    </source>
</evidence>
<comment type="similarity">
    <text evidence="2">Belongs to the NFX1 family.</text>
</comment>
<dbReference type="GO" id="GO:0000981">
    <property type="term" value="F:DNA-binding transcription factor activity, RNA polymerase II-specific"/>
    <property type="evidence" value="ECO:0007669"/>
    <property type="project" value="TreeGrafter"/>
</dbReference>
<feature type="domain" description="RING-type" evidence="12">
    <location>
        <begin position="302"/>
        <end position="356"/>
    </location>
</feature>
<protein>
    <submittedName>
        <fullName evidence="16">Transcriptional repressor NF-X1</fullName>
    </submittedName>
</protein>
<name>A0A183UEM6_TOXCA</name>
<evidence type="ECO:0000256" key="11">
    <source>
        <dbReference type="SAM" id="MobiDB-lite"/>
    </source>
</evidence>
<dbReference type="PROSITE" id="PS51061">
    <property type="entry name" value="R3H"/>
    <property type="match status" value="1"/>
</dbReference>
<evidence type="ECO:0000313" key="16">
    <source>
        <dbReference type="WBParaSite" id="TCNE_0000694601-mRNA-1"/>
    </source>
</evidence>
<evidence type="ECO:0000256" key="4">
    <source>
        <dbReference type="ARBA" id="ARBA00022737"/>
    </source>
</evidence>
<keyword evidence="8" id="KW-0804">Transcription</keyword>
<evidence type="ECO:0000256" key="10">
    <source>
        <dbReference type="PROSITE-ProRule" id="PRU00175"/>
    </source>
</evidence>
<dbReference type="GO" id="GO:0000122">
    <property type="term" value="P:negative regulation of transcription by RNA polymerase II"/>
    <property type="evidence" value="ECO:0007669"/>
    <property type="project" value="TreeGrafter"/>
</dbReference>
<evidence type="ECO:0000256" key="3">
    <source>
        <dbReference type="ARBA" id="ARBA00022723"/>
    </source>
</evidence>
<dbReference type="Proteomes" id="UP000050794">
    <property type="component" value="Unassembled WGS sequence"/>
</dbReference>
<evidence type="ECO:0000259" key="13">
    <source>
        <dbReference type="PROSITE" id="PS51061"/>
    </source>
</evidence>
<dbReference type="Pfam" id="PF01424">
    <property type="entry name" value="R3H"/>
    <property type="match status" value="1"/>
</dbReference>
<dbReference type="AlphaFoldDB" id="A0A183UEM6"/>
<reference evidence="14 15" key="2">
    <citation type="submission" date="2018-11" db="EMBL/GenBank/DDBJ databases">
        <authorList>
            <consortium name="Pathogen Informatics"/>
        </authorList>
    </citation>
    <scope>NUCLEOTIDE SEQUENCE [LARGE SCALE GENOMIC DNA]</scope>
</reference>
<keyword evidence="15" id="KW-1185">Reference proteome</keyword>
<dbReference type="InterPro" id="IPR036867">
    <property type="entry name" value="R3H_dom_sf"/>
</dbReference>
<sequence length="1104" mass="122350">MTDSSQTGHQGFEVSGPIPTSFTTSELRDGRRRRGGRGSRGGFHYHSDHYQSPLVGPNTEFYTPPPAVFDIPPRFLPPNMFNANVVPLSERDAQFEAQFASYIRNAPPPFVPSNSNQGGPVDTLRNEFEHFGVHESGRDQSNSDVRSRRYPHQNYGSENATTHIAHSHVGSRGGSRRGVARGGARHMQRQSYDDLESFFDANIPEASVEEGYGCPPSYLMESYRDEADRQQVAMAAAMLTRGRRGGKQIFPGRRRGHSYHLNTVSAARVKQRSKHDDPHEDGNLDTLRDRLKKQLEEDNYECMICCQTIQPNQWIWTCSKCFHMFHMNRANTYGCITQWAAKSFDVELGWRCPSCQNLSYELPKQYRCFCGKRLNPPTQRFPDMPHSCNATCGKSRGFGCPHPCNEQCHPGPCPECPSMVTRSCNCGAETKAVRCGTMPEFQCSKVCGKTLNCGVHKCEQVCHKGDCGVCEQVIVQHCYCGADERTVACTALNLQTESYSCGAPCQGVYACGIHKCDLKCHAKKAENNCGPCSLSPEKREYCPCGRSKIDQLTAKPREACTDPIPTCDNVCGKVLPCGNKDKPHRCKQKCHTGPCPPCPDNSSIVCRCKALKKNIPCKEFTCYSESNPLLCERRCRKLKSCQNHRCQAVCCVDKEHVCMQICNKKLECGNHNCDRLCHVGQCPRCLQATRVFRGFEEQYCLCGHTVREPPIPCGTSLPPCDQPCSRQHACDHPPMHNCHAEPECPPCTVLTEKPCYGGHEIRANIPCYLNDVSCGRPCEKNLPCGMHTCKRTCHPGPCLTLENPVCKQPCPVRRTQEACDHICGLPCHGTEPCPKSVCVQKIMVSCGCLRKTAEMRCVDVEKAYQKALAVSAAEASDETSSAPRRILKRSPSVDKYRCIPCDADCHRILRNKRVANALSIATDSESNNVSMTDGTAALSSAPVYTDFLKSQLKSCYKQVLDIENALVELVHAVELQHNGTTRTHVFRPMTSENRRIIHEYASYFRIETTSYDAEPLRNVVATAKRGSCCVPLVLLTMFNNPSANAIGNPTNLISANAANKGASSSVPSVEKDFSWSTASGMHQLQSAGKVIKRGFADAARAAQK</sequence>